<keyword evidence="6" id="KW-0378">Hydrolase</keyword>
<dbReference type="GO" id="GO:0006508">
    <property type="term" value="P:proteolysis"/>
    <property type="evidence" value="ECO:0007669"/>
    <property type="project" value="UniProtKB-KW"/>
</dbReference>
<accession>L8JF22</accession>
<dbReference type="EMBL" id="AMZO01000002">
    <property type="protein sequence ID" value="ELR67466.1"/>
    <property type="molecule type" value="Genomic_DNA"/>
</dbReference>
<feature type="domain" description="Peptidase S49" evidence="11">
    <location>
        <begin position="165"/>
        <end position="314"/>
    </location>
</feature>
<name>L8JF22_9GAMM</name>
<dbReference type="InterPro" id="IPR002142">
    <property type="entry name" value="Peptidase_S49"/>
</dbReference>
<dbReference type="Pfam" id="PF01343">
    <property type="entry name" value="Peptidase_S49"/>
    <property type="match status" value="1"/>
</dbReference>
<feature type="domain" description="Peptidase S49 N-terminal proteobacteria" evidence="12">
    <location>
        <begin position="2"/>
        <end position="162"/>
    </location>
</feature>
<evidence type="ECO:0000313" key="14">
    <source>
        <dbReference type="Proteomes" id="UP000011134"/>
    </source>
</evidence>
<protein>
    <submittedName>
        <fullName evidence="13">Putative protease sohB</fullName>
    </submittedName>
</protein>
<evidence type="ECO:0000256" key="10">
    <source>
        <dbReference type="SAM" id="Phobius"/>
    </source>
</evidence>
<evidence type="ECO:0000256" key="2">
    <source>
        <dbReference type="ARBA" id="ARBA00008683"/>
    </source>
</evidence>
<dbReference type="RefSeq" id="WP_007461978.1">
    <property type="nucleotide sequence ID" value="NZ_AMZO01000002.1"/>
</dbReference>
<keyword evidence="14" id="KW-1185">Reference proteome</keyword>
<evidence type="ECO:0000259" key="12">
    <source>
        <dbReference type="Pfam" id="PF08496"/>
    </source>
</evidence>
<dbReference type="PANTHER" id="PTHR42987:SF4">
    <property type="entry name" value="PROTEASE SOHB-RELATED"/>
    <property type="match status" value="1"/>
</dbReference>
<keyword evidence="7" id="KW-0720">Serine protease</keyword>
<evidence type="ECO:0000256" key="6">
    <source>
        <dbReference type="ARBA" id="ARBA00022801"/>
    </source>
</evidence>
<sequence>MDFLFDYGLFLAKIATVVIAIVSILVLAKGLSGRHGSQKGELEVTDLTEQYKDTVHQLESHLFDKPLLKARAKAEKKADKEKDKVRQSEIKKAAKAGDLDHTREPRLFVLDFHGSIDAREVTALREEISAILAVAIEGDEVLLRLETGGGMVHGYGLASSQLDRLRSAGIKLTISVDKVAASGGYMMACVADKIISAPFAVVGSIGVIAQLPNFNKLLKKNDIDFEQITAGEFKRTLTMFGENTDKAREKFQAEIEETHDLFKQFIEVHRPSLELEKVATGEHWFGKQALELGLVDELGTSDDFITNACKDREVLNIRYVQRKKLAEKLAGATSEAADNLLLKWISRGQRPIV</sequence>
<organism evidence="13 14">
    <name type="scientific">Photobacterium marinum</name>
    <dbReference type="NCBI Taxonomy" id="1056511"/>
    <lineage>
        <taxon>Bacteria</taxon>
        <taxon>Pseudomonadati</taxon>
        <taxon>Pseudomonadota</taxon>
        <taxon>Gammaproteobacteria</taxon>
        <taxon>Vibrionales</taxon>
        <taxon>Vibrionaceae</taxon>
        <taxon>Photobacterium</taxon>
    </lineage>
</organism>
<evidence type="ECO:0000259" key="11">
    <source>
        <dbReference type="Pfam" id="PF01343"/>
    </source>
</evidence>
<evidence type="ECO:0000256" key="7">
    <source>
        <dbReference type="ARBA" id="ARBA00022825"/>
    </source>
</evidence>
<comment type="subcellular location">
    <subcellularLocation>
        <location evidence="1">Cell membrane</location>
    </subcellularLocation>
</comment>
<dbReference type="Proteomes" id="UP000011134">
    <property type="component" value="Unassembled WGS sequence"/>
</dbReference>
<evidence type="ECO:0000256" key="4">
    <source>
        <dbReference type="ARBA" id="ARBA00022670"/>
    </source>
</evidence>
<dbReference type="Gene3D" id="6.20.330.10">
    <property type="match status" value="1"/>
</dbReference>
<dbReference type="GO" id="GO:0004252">
    <property type="term" value="F:serine-type endopeptidase activity"/>
    <property type="evidence" value="ECO:0007669"/>
    <property type="project" value="InterPro"/>
</dbReference>
<dbReference type="Pfam" id="PF08496">
    <property type="entry name" value="Peptidase_S49_N"/>
    <property type="match status" value="1"/>
</dbReference>
<comment type="similarity">
    <text evidence="2">Belongs to the peptidase S49 family.</text>
</comment>
<dbReference type="PATRIC" id="fig|1056511.3.peg.468"/>
<evidence type="ECO:0000256" key="8">
    <source>
        <dbReference type="ARBA" id="ARBA00022989"/>
    </source>
</evidence>
<dbReference type="PANTHER" id="PTHR42987">
    <property type="entry name" value="PEPTIDASE S49"/>
    <property type="match status" value="1"/>
</dbReference>
<comment type="caution">
    <text evidence="13">The sequence shown here is derived from an EMBL/GenBank/DDBJ whole genome shotgun (WGS) entry which is preliminary data.</text>
</comment>
<dbReference type="AlphaFoldDB" id="L8JF22"/>
<keyword evidence="5 10" id="KW-0812">Transmembrane</keyword>
<dbReference type="OrthoDB" id="5614232at2"/>
<dbReference type="GO" id="GO:0005886">
    <property type="term" value="C:plasma membrane"/>
    <property type="evidence" value="ECO:0007669"/>
    <property type="project" value="UniProtKB-SubCell"/>
</dbReference>
<evidence type="ECO:0000256" key="9">
    <source>
        <dbReference type="ARBA" id="ARBA00023136"/>
    </source>
</evidence>
<dbReference type="Gene3D" id="3.90.226.10">
    <property type="entry name" value="2-enoyl-CoA Hydratase, Chain A, domain 1"/>
    <property type="match status" value="1"/>
</dbReference>
<dbReference type="CDD" id="cd07023">
    <property type="entry name" value="S49_Sppa_N_C"/>
    <property type="match status" value="1"/>
</dbReference>
<evidence type="ECO:0000256" key="3">
    <source>
        <dbReference type="ARBA" id="ARBA00022475"/>
    </source>
</evidence>
<dbReference type="SUPFAM" id="SSF52096">
    <property type="entry name" value="ClpP/crotonase"/>
    <property type="match status" value="1"/>
</dbReference>
<dbReference type="InterPro" id="IPR013703">
    <property type="entry name" value="Peptidase_S49_N_proteobac"/>
</dbReference>
<keyword evidence="3" id="KW-1003">Cell membrane</keyword>
<keyword evidence="8 10" id="KW-1133">Transmembrane helix</keyword>
<evidence type="ECO:0000313" key="13">
    <source>
        <dbReference type="EMBL" id="ELR67466.1"/>
    </source>
</evidence>
<dbReference type="InterPro" id="IPR047272">
    <property type="entry name" value="S49_SppA_C"/>
</dbReference>
<keyword evidence="4 13" id="KW-0645">Protease</keyword>
<dbReference type="InterPro" id="IPR029045">
    <property type="entry name" value="ClpP/crotonase-like_dom_sf"/>
</dbReference>
<evidence type="ECO:0000256" key="5">
    <source>
        <dbReference type="ARBA" id="ARBA00022692"/>
    </source>
</evidence>
<evidence type="ECO:0000256" key="1">
    <source>
        <dbReference type="ARBA" id="ARBA00004236"/>
    </source>
</evidence>
<proteinExistence type="inferred from homology"/>
<feature type="transmembrane region" description="Helical" evidence="10">
    <location>
        <begin position="6"/>
        <end position="28"/>
    </location>
</feature>
<gene>
    <name evidence="13" type="ORF">C942_01395</name>
</gene>
<reference evidence="13 14" key="1">
    <citation type="submission" date="2012-12" db="EMBL/GenBank/DDBJ databases">
        <title>Genome Assembly of Photobacterium sp. AK15.</title>
        <authorList>
            <person name="Khatri I."/>
            <person name="Vaidya B."/>
            <person name="Srinivas T.N.R."/>
            <person name="Subramanian S."/>
            <person name="Pinnaka A."/>
        </authorList>
    </citation>
    <scope>NUCLEOTIDE SEQUENCE [LARGE SCALE GENOMIC DNA]</scope>
    <source>
        <strain evidence="13 14">AK15</strain>
    </source>
</reference>
<keyword evidence="9 10" id="KW-0472">Membrane</keyword>
<dbReference type="NCBIfam" id="NF008745">
    <property type="entry name" value="PRK11778.1"/>
    <property type="match status" value="1"/>
</dbReference>